<evidence type="ECO:0000256" key="1">
    <source>
        <dbReference type="SAM" id="MobiDB-lite"/>
    </source>
</evidence>
<reference evidence="2" key="2">
    <citation type="submission" date="2020-08" db="EMBL/GenBank/DDBJ databases">
        <title>Plant Genome Project.</title>
        <authorList>
            <person name="Zhang R.-G."/>
        </authorList>
    </citation>
    <scope>NUCLEOTIDE SEQUENCE</scope>
    <source>
        <strain evidence="2">Huo1</strain>
        <tissue evidence="2">Leaf</tissue>
    </source>
</reference>
<reference evidence="2" key="1">
    <citation type="submission" date="2018-01" db="EMBL/GenBank/DDBJ databases">
        <authorList>
            <person name="Mao J.F."/>
        </authorList>
    </citation>
    <scope>NUCLEOTIDE SEQUENCE</scope>
    <source>
        <strain evidence="2">Huo1</strain>
        <tissue evidence="2">Leaf</tissue>
    </source>
</reference>
<comment type="caution">
    <text evidence="2">The sequence shown here is derived from an EMBL/GenBank/DDBJ whole genome shotgun (WGS) entry which is preliminary data.</text>
</comment>
<name>A0A8X8XZ15_SALSN</name>
<dbReference type="AlphaFoldDB" id="A0A8X8XZ15"/>
<sequence length="137" mass="15070">MNLLLKSVVILEGEHVAIDESLTLSVSEYSLPRLLSSWRYHRGSHWNHSLIYRGTNPHWRVQEAGVVTTSYRAALAAAAVVDQLTSEEEGEQNEQPKPPPLEQAKAEMALVADDSGISSLHAHDEKEPTHAIVVTPG</sequence>
<protein>
    <submittedName>
        <fullName evidence="2">Uncharacterized protein</fullName>
    </submittedName>
</protein>
<keyword evidence="3" id="KW-1185">Reference proteome</keyword>
<evidence type="ECO:0000313" key="2">
    <source>
        <dbReference type="EMBL" id="KAG6421509.1"/>
    </source>
</evidence>
<evidence type="ECO:0000313" key="3">
    <source>
        <dbReference type="Proteomes" id="UP000298416"/>
    </source>
</evidence>
<accession>A0A8X8XZ15</accession>
<proteinExistence type="predicted"/>
<dbReference type="EMBL" id="PNBA02000006">
    <property type="protein sequence ID" value="KAG6421509.1"/>
    <property type="molecule type" value="Genomic_DNA"/>
</dbReference>
<feature type="region of interest" description="Disordered" evidence="1">
    <location>
        <begin position="83"/>
        <end position="137"/>
    </location>
</feature>
<dbReference type="Proteomes" id="UP000298416">
    <property type="component" value="Unassembled WGS sequence"/>
</dbReference>
<gene>
    <name evidence="2" type="ORF">SASPL_118065</name>
</gene>
<organism evidence="2">
    <name type="scientific">Salvia splendens</name>
    <name type="common">Scarlet sage</name>
    <dbReference type="NCBI Taxonomy" id="180675"/>
    <lineage>
        <taxon>Eukaryota</taxon>
        <taxon>Viridiplantae</taxon>
        <taxon>Streptophyta</taxon>
        <taxon>Embryophyta</taxon>
        <taxon>Tracheophyta</taxon>
        <taxon>Spermatophyta</taxon>
        <taxon>Magnoliopsida</taxon>
        <taxon>eudicotyledons</taxon>
        <taxon>Gunneridae</taxon>
        <taxon>Pentapetalae</taxon>
        <taxon>asterids</taxon>
        <taxon>lamiids</taxon>
        <taxon>Lamiales</taxon>
        <taxon>Lamiaceae</taxon>
        <taxon>Nepetoideae</taxon>
        <taxon>Mentheae</taxon>
        <taxon>Salviinae</taxon>
        <taxon>Salvia</taxon>
        <taxon>Salvia subgen. Calosphace</taxon>
        <taxon>core Calosphace</taxon>
    </lineage>
</organism>